<evidence type="ECO:0000313" key="3">
    <source>
        <dbReference type="Proteomes" id="UP000464178"/>
    </source>
</evidence>
<dbReference type="KEGG" id="gms:SOIL9_74850"/>
<keyword evidence="1" id="KW-0732">Signal</keyword>
<dbReference type="AlphaFoldDB" id="A0A6P2DLD6"/>
<evidence type="ECO:0000313" key="2">
    <source>
        <dbReference type="EMBL" id="VTS02532.1"/>
    </source>
</evidence>
<proteinExistence type="predicted"/>
<reference evidence="2 3" key="1">
    <citation type="submission" date="2019-05" db="EMBL/GenBank/DDBJ databases">
        <authorList>
            <consortium name="Science for Life Laboratories"/>
        </authorList>
    </citation>
    <scope>NUCLEOTIDE SEQUENCE [LARGE SCALE GENOMIC DNA]</scope>
    <source>
        <strain evidence="2">Soil9</strain>
    </source>
</reference>
<gene>
    <name evidence="2" type="ORF">SOIL9_74850</name>
</gene>
<protein>
    <submittedName>
        <fullName evidence="2">Uncharacterized protein</fullName>
    </submittedName>
</protein>
<feature type="chain" id="PRO_5026735450" evidence="1">
    <location>
        <begin position="24"/>
        <end position="203"/>
    </location>
</feature>
<feature type="signal peptide" evidence="1">
    <location>
        <begin position="1"/>
        <end position="23"/>
    </location>
</feature>
<dbReference type="Proteomes" id="UP000464178">
    <property type="component" value="Chromosome"/>
</dbReference>
<keyword evidence="3" id="KW-1185">Reference proteome</keyword>
<dbReference type="RefSeq" id="WP_162672768.1">
    <property type="nucleotide sequence ID" value="NZ_LR593886.1"/>
</dbReference>
<dbReference type="EMBL" id="LR593886">
    <property type="protein sequence ID" value="VTS02532.1"/>
    <property type="molecule type" value="Genomic_DNA"/>
</dbReference>
<name>A0A6P2DLD6_9BACT</name>
<accession>A0A6P2DLD6</accession>
<sequence length="203" mass="21746">MRSIVLFAASAALVLSGSAWALAAPKEDKKDAKETLAAEKTRTKSLKVKVSIDTKNGRLGDVLKEFAAQADMRSDMLVMWAYGTGFPYAQKVTYACKDKPLEEALDELLTKAGGGLGYVIVSKEGDKHDGWVLLNTTGERGTAALTGAAADEAAAAERLALAKKLLDDKKPDDAKTILTLITKKYANTKVAAEAKQLLMKLEK</sequence>
<organism evidence="2 3">
    <name type="scientific">Gemmata massiliana</name>
    <dbReference type="NCBI Taxonomy" id="1210884"/>
    <lineage>
        <taxon>Bacteria</taxon>
        <taxon>Pseudomonadati</taxon>
        <taxon>Planctomycetota</taxon>
        <taxon>Planctomycetia</taxon>
        <taxon>Gemmatales</taxon>
        <taxon>Gemmataceae</taxon>
        <taxon>Gemmata</taxon>
    </lineage>
</organism>
<evidence type="ECO:0000256" key="1">
    <source>
        <dbReference type="SAM" id="SignalP"/>
    </source>
</evidence>